<evidence type="ECO:0000313" key="8">
    <source>
        <dbReference type="EMBL" id="KAF3848118.1"/>
    </source>
</evidence>
<evidence type="ECO:0000259" key="7">
    <source>
        <dbReference type="Pfam" id="PF01217"/>
    </source>
</evidence>
<gene>
    <name evidence="8" type="ORF">F7725_021146</name>
</gene>
<feature type="domain" description="AP complex mu/sigma subunit" evidence="7">
    <location>
        <begin position="38"/>
        <end position="93"/>
    </location>
</feature>
<keyword evidence="3" id="KW-0813">Transport</keyword>
<comment type="similarity">
    <text evidence="2">Belongs to the adaptor complexes small subunit family.</text>
</comment>
<accession>A0A7J5YIJ8</accession>
<evidence type="ECO:0000313" key="9">
    <source>
        <dbReference type="Proteomes" id="UP000518266"/>
    </source>
</evidence>
<evidence type="ECO:0000256" key="3">
    <source>
        <dbReference type="ARBA" id="ARBA00022448"/>
    </source>
</evidence>
<dbReference type="GO" id="GO:0015031">
    <property type="term" value="P:protein transport"/>
    <property type="evidence" value="ECO:0007669"/>
    <property type="project" value="UniProtKB-KW"/>
</dbReference>
<dbReference type="PANTHER" id="PTHR11753">
    <property type="entry name" value="ADAPTOR COMPLEXES SMALL SUBUNIT FAMILY"/>
    <property type="match status" value="1"/>
</dbReference>
<dbReference type="Pfam" id="PF01217">
    <property type="entry name" value="Clat_adaptor_s"/>
    <property type="match status" value="2"/>
</dbReference>
<evidence type="ECO:0000256" key="6">
    <source>
        <dbReference type="SAM" id="Phobius"/>
    </source>
</evidence>
<dbReference type="Gene3D" id="3.30.450.60">
    <property type="match status" value="2"/>
</dbReference>
<comment type="subcellular location">
    <subcellularLocation>
        <location evidence="1">Endomembrane system</location>
        <topology evidence="1">Peripheral membrane protein</topology>
    </subcellularLocation>
</comment>
<organism evidence="8 9">
    <name type="scientific">Dissostichus mawsoni</name>
    <name type="common">Antarctic cod</name>
    <dbReference type="NCBI Taxonomy" id="36200"/>
    <lineage>
        <taxon>Eukaryota</taxon>
        <taxon>Metazoa</taxon>
        <taxon>Chordata</taxon>
        <taxon>Craniata</taxon>
        <taxon>Vertebrata</taxon>
        <taxon>Euteleostomi</taxon>
        <taxon>Actinopterygii</taxon>
        <taxon>Neopterygii</taxon>
        <taxon>Teleostei</taxon>
        <taxon>Neoteleostei</taxon>
        <taxon>Acanthomorphata</taxon>
        <taxon>Eupercaria</taxon>
        <taxon>Perciformes</taxon>
        <taxon>Notothenioidei</taxon>
        <taxon>Nototheniidae</taxon>
        <taxon>Dissostichus</taxon>
    </lineage>
</organism>
<dbReference type="GO" id="GO:0012505">
    <property type="term" value="C:endomembrane system"/>
    <property type="evidence" value="ECO:0007669"/>
    <property type="project" value="UniProtKB-SubCell"/>
</dbReference>
<dbReference type="Proteomes" id="UP000518266">
    <property type="component" value="Unassembled WGS sequence"/>
</dbReference>
<proteinExistence type="inferred from homology"/>
<dbReference type="InterPro" id="IPR022775">
    <property type="entry name" value="AP_mu_sigma_su"/>
</dbReference>
<dbReference type="InterPro" id="IPR016635">
    <property type="entry name" value="AP_complex_ssu"/>
</dbReference>
<evidence type="ECO:0000256" key="2">
    <source>
        <dbReference type="ARBA" id="ARBA00006972"/>
    </source>
</evidence>
<dbReference type="OrthoDB" id="371463at2759"/>
<reference evidence="8 9" key="1">
    <citation type="submission" date="2020-03" db="EMBL/GenBank/DDBJ databases">
        <title>Dissostichus mawsoni Genome sequencing and assembly.</title>
        <authorList>
            <person name="Park H."/>
        </authorList>
    </citation>
    <scope>NUCLEOTIDE SEQUENCE [LARGE SCALE GENOMIC DNA]</scope>
    <source>
        <strain evidence="8">DM0001</strain>
        <tissue evidence="8">Muscle</tissue>
    </source>
</reference>
<keyword evidence="6" id="KW-0812">Transmembrane</keyword>
<evidence type="ECO:0000256" key="4">
    <source>
        <dbReference type="ARBA" id="ARBA00022927"/>
    </source>
</evidence>
<keyword evidence="4" id="KW-0653">Protein transport</keyword>
<feature type="transmembrane region" description="Helical" evidence="6">
    <location>
        <begin position="253"/>
        <end position="276"/>
    </location>
</feature>
<dbReference type="EMBL" id="JAAKFY010000013">
    <property type="protein sequence ID" value="KAF3848118.1"/>
    <property type="molecule type" value="Genomic_DNA"/>
</dbReference>
<protein>
    <recommendedName>
        <fullName evidence="7">AP complex mu/sigma subunit domain-containing protein</fullName>
    </recommendedName>
</protein>
<name>A0A7J5YIJ8_DISMA</name>
<feature type="domain" description="AP complex mu/sigma subunit" evidence="7">
    <location>
        <begin position="1"/>
        <end position="36"/>
    </location>
</feature>
<dbReference type="AlphaFoldDB" id="A0A7J5YIJ8"/>
<sequence>MRFLLLFSRQGKLRLQKWFTPVSDREKKKVIRDMVLLVYASLYFCSGLENNDNELLALEVLHRYVELLDKYFGNAYYILDEFLMGGEVLETKVAVSASMEEADTLQESSFNVPEGRRLCCDGEDSEEYCFLTGVLSSTPPNPRMLRISSVRLSSGVFCLSGNRLLKNVSSGILCVFFGETGEVCEIPSYVIIRHVPHVEHILTFVPPSSSSCLFVFTLVILSSSSNTDCSVARFCGVYFSSTFSFAPDPAPPLPLLLVPLALFLILKLSGIFLWGLMPCCCHPGRSGGVCFEAFSVSWRVLSTACSSSSLLFSLPSSSSSSSSSSSFGASLSIALSFSASSTS</sequence>
<dbReference type="SUPFAM" id="SSF64356">
    <property type="entry name" value="SNARE-like"/>
    <property type="match status" value="1"/>
</dbReference>
<keyword evidence="5 6" id="KW-0472">Membrane</keyword>
<keyword evidence="6" id="KW-1133">Transmembrane helix</keyword>
<evidence type="ECO:0000256" key="5">
    <source>
        <dbReference type="ARBA" id="ARBA00023136"/>
    </source>
</evidence>
<comment type="caution">
    <text evidence="8">The sequence shown here is derived from an EMBL/GenBank/DDBJ whole genome shotgun (WGS) entry which is preliminary data.</text>
</comment>
<evidence type="ECO:0000256" key="1">
    <source>
        <dbReference type="ARBA" id="ARBA00004184"/>
    </source>
</evidence>
<keyword evidence="9" id="KW-1185">Reference proteome</keyword>
<dbReference type="InterPro" id="IPR011012">
    <property type="entry name" value="Longin-like_dom_sf"/>
</dbReference>